<dbReference type="EMBL" id="LS483452">
    <property type="protein sequence ID" value="SQH75229.1"/>
    <property type="molecule type" value="Genomic_DNA"/>
</dbReference>
<dbReference type="KEGG" id="sbk:SHEWBE_1263"/>
<protein>
    <submittedName>
        <fullName evidence="1">Uncharacterized protein</fullName>
    </submittedName>
</protein>
<sequence>MAACENLSVDAAASFDDMDVIAEPTWKTSYKIKSRRLAEVPT</sequence>
<evidence type="ECO:0000313" key="2">
    <source>
        <dbReference type="Proteomes" id="UP000250123"/>
    </source>
</evidence>
<accession>A0A330LXZ0</accession>
<proteinExistence type="predicted"/>
<organism evidence="1 2">
    <name type="scientific">Shewanella benthica</name>
    <dbReference type="NCBI Taxonomy" id="43661"/>
    <lineage>
        <taxon>Bacteria</taxon>
        <taxon>Pseudomonadati</taxon>
        <taxon>Pseudomonadota</taxon>
        <taxon>Gammaproteobacteria</taxon>
        <taxon>Alteromonadales</taxon>
        <taxon>Shewanellaceae</taxon>
        <taxon>Shewanella</taxon>
    </lineage>
</organism>
<reference evidence="2" key="1">
    <citation type="submission" date="2018-06" db="EMBL/GenBank/DDBJ databases">
        <authorList>
            <person name="Cea G.-C."/>
            <person name="William W."/>
        </authorList>
    </citation>
    <scope>NUCLEOTIDE SEQUENCE [LARGE SCALE GENOMIC DNA]</scope>
    <source>
        <strain evidence="2">DB21MT-2</strain>
    </source>
</reference>
<dbReference type="Proteomes" id="UP000250123">
    <property type="component" value="Chromosome SHEWBE"/>
</dbReference>
<dbReference type="AlphaFoldDB" id="A0A330LXZ0"/>
<evidence type="ECO:0000313" key="1">
    <source>
        <dbReference type="EMBL" id="SQH75229.1"/>
    </source>
</evidence>
<gene>
    <name evidence="1" type="ORF">SHEWBE_1263</name>
</gene>
<name>A0A330LXZ0_9GAMM</name>